<keyword evidence="7 13" id="KW-0378">Hydrolase</keyword>
<evidence type="ECO:0000256" key="1">
    <source>
        <dbReference type="ARBA" id="ARBA00000251"/>
    </source>
</evidence>
<evidence type="ECO:0000256" key="4">
    <source>
        <dbReference type="ARBA" id="ARBA00022475"/>
    </source>
</evidence>
<keyword evidence="11" id="KW-0449">Lipoprotein</keyword>
<keyword evidence="6" id="KW-0732">Signal</keyword>
<accession>A0A8C3YDG5</accession>
<dbReference type="GO" id="GO:0098552">
    <property type="term" value="C:side of membrane"/>
    <property type="evidence" value="ECO:0007669"/>
    <property type="project" value="UniProtKB-KW"/>
</dbReference>
<dbReference type="PIRSF" id="PIRSF038193">
    <property type="entry name" value="Hyaluronidase"/>
    <property type="match status" value="1"/>
</dbReference>
<dbReference type="Gene3D" id="3.20.20.70">
    <property type="entry name" value="Aldolase class I"/>
    <property type="match status" value="1"/>
</dbReference>
<feature type="disulfide bond" evidence="16">
    <location>
        <begin position="377"/>
        <end position="388"/>
    </location>
</feature>
<evidence type="ECO:0000256" key="8">
    <source>
        <dbReference type="ARBA" id="ARBA00023136"/>
    </source>
</evidence>
<dbReference type="Pfam" id="PF01630">
    <property type="entry name" value="Glyco_hydro_56"/>
    <property type="match status" value="1"/>
</dbReference>
<feature type="disulfide bond" evidence="16">
    <location>
        <begin position="438"/>
        <end position="444"/>
    </location>
</feature>
<evidence type="ECO:0000256" key="6">
    <source>
        <dbReference type="ARBA" id="ARBA00022729"/>
    </source>
</evidence>
<evidence type="ECO:0000256" key="13">
    <source>
        <dbReference type="PIRNR" id="PIRNR038193"/>
    </source>
</evidence>
<dbReference type="PANTHER" id="PTHR11769">
    <property type="entry name" value="HYALURONIDASE"/>
    <property type="match status" value="1"/>
</dbReference>
<gene>
    <name evidence="18" type="primary">SPAM1</name>
</gene>
<dbReference type="PRINTS" id="PR00846">
    <property type="entry name" value="GLHYDRLASE56"/>
</dbReference>
<evidence type="ECO:0000256" key="9">
    <source>
        <dbReference type="ARBA" id="ARBA00023157"/>
    </source>
</evidence>
<keyword evidence="9 16" id="KW-1015">Disulfide bond</keyword>
<dbReference type="GlyCosmos" id="A0A8C3YDG5">
    <property type="glycosylation" value="1 site, No reported glycans"/>
</dbReference>
<dbReference type="InterPro" id="IPR013785">
    <property type="entry name" value="Aldolase_TIM"/>
</dbReference>
<comment type="similarity">
    <text evidence="3 13 17">Belongs to the glycosyl hydrolase 56 family.</text>
</comment>
<dbReference type="InterPro" id="IPR001439">
    <property type="entry name" value="Hyaluronidase_PH20/Hyal5"/>
</dbReference>
<sequence>MGVLRLQHFSFRSFIMSSGALQAAFTFLLVPCCLALDFRASPVISNTTFLWVWNAPTESCLEKFNMPPDLSLFSFVASPRASVTGQFLTLFYAKRLGYYPHVDEKTGKNVNGGIPQLGSLQKHLDKAKKDIFHYMQIDRVGLAVIDWENWRPTWERNWKDKKVYRYQSIELVQQKNIHLTSAEATKIAKRDFEKSGKSFMQETLKLGKSLRPHHLWGYYLFPDCYNHNYKRPNYNGSCLDIEKRRNDALDWLWKESTALFPSIYMNTRLKSSQKTALFVRNRVQEAIRVSKVANAQSPLPVFVYARPVFTDVPSKYLSQDDLVNTVGETVALGASGIIMWGSLNLSLTMQSCMNLDNYLKSTLNPYLINVTLAAKMCSQVLCQEQGVCTRKHWNSNDYLHLNPVNFAIQTGKDNKYTVHGKPTLEDLQQFSKNFYCSCFANVRCKKRADIENIHAINVCIAQDICIEAFLNPEPELPNEDKQPPCGGSGRC</sequence>
<dbReference type="PRINTS" id="PR00848">
    <property type="entry name" value="SPERMPH20"/>
</dbReference>
<dbReference type="AlphaFoldDB" id="A0A8C3YDG5"/>
<dbReference type="GO" id="GO:0030214">
    <property type="term" value="P:hyaluronan catabolic process"/>
    <property type="evidence" value="ECO:0007669"/>
    <property type="project" value="TreeGrafter"/>
</dbReference>
<reference evidence="18" key="2">
    <citation type="submission" date="2025-09" db="UniProtKB">
        <authorList>
            <consortium name="Ensembl"/>
        </authorList>
    </citation>
    <scope>IDENTIFICATION</scope>
</reference>
<dbReference type="GO" id="GO:0005975">
    <property type="term" value="P:carbohydrate metabolic process"/>
    <property type="evidence" value="ECO:0007669"/>
    <property type="project" value="UniProtKB-UniRule"/>
</dbReference>
<keyword evidence="19" id="KW-1185">Reference proteome</keyword>
<dbReference type="SUPFAM" id="SSF51445">
    <property type="entry name" value="(Trans)glycosidases"/>
    <property type="match status" value="1"/>
</dbReference>
<feature type="disulfide bond" evidence="16">
    <location>
        <begin position="224"/>
        <end position="238"/>
    </location>
</feature>
<evidence type="ECO:0000256" key="14">
    <source>
        <dbReference type="PIRSR" id="PIRSR038193-1"/>
    </source>
</evidence>
<keyword evidence="8" id="KW-0472">Membrane</keyword>
<dbReference type="InterPro" id="IPR018155">
    <property type="entry name" value="Hyaluronidase"/>
</dbReference>
<comment type="catalytic activity">
    <reaction evidence="1 13 17">
        <text>Random hydrolysis of (1-&gt;4)-linkages between N-acetyl-beta-D-glucosamine and D-glucuronate residues in hyaluronate.</text>
        <dbReference type="EC" id="3.2.1.35"/>
    </reaction>
</comment>
<dbReference type="GO" id="GO:0004415">
    <property type="term" value="F:hyalurononglucosaminidase activity"/>
    <property type="evidence" value="ECO:0007669"/>
    <property type="project" value="UniProtKB-UniRule"/>
</dbReference>
<dbReference type="Ensembl" id="ENSCWAT00000004700.1">
    <property type="protein sequence ID" value="ENSCWAP00000004336.1"/>
    <property type="gene ID" value="ENSCWAG00000003392.1"/>
</dbReference>
<evidence type="ECO:0000256" key="12">
    <source>
        <dbReference type="ARBA" id="ARBA00023295"/>
    </source>
</evidence>
<evidence type="ECO:0000256" key="3">
    <source>
        <dbReference type="ARBA" id="ARBA00008871"/>
    </source>
</evidence>
<evidence type="ECO:0000256" key="5">
    <source>
        <dbReference type="ARBA" id="ARBA00022622"/>
    </source>
</evidence>
<keyword evidence="4" id="KW-1003">Cell membrane</keyword>
<evidence type="ECO:0000256" key="11">
    <source>
        <dbReference type="ARBA" id="ARBA00023288"/>
    </source>
</evidence>
<evidence type="ECO:0000256" key="2">
    <source>
        <dbReference type="ARBA" id="ARBA00004609"/>
    </source>
</evidence>
<evidence type="ECO:0000313" key="19">
    <source>
        <dbReference type="Proteomes" id="UP000694540"/>
    </source>
</evidence>
<keyword evidence="10" id="KW-0325">Glycoprotein</keyword>
<name>A0A8C3YDG5_9CETA</name>
<evidence type="ECO:0000256" key="7">
    <source>
        <dbReference type="ARBA" id="ARBA00022801"/>
    </source>
</evidence>
<dbReference type="GO" id="GO:0001669">
    <property type="term" value="C:acrosomal vesicle"/>
    <property type="evidence" value="ECO:0007669"/>
    <property type="project" value="TreeGrafter"/>
</dbReference>
<reference evidence="18" key="1">
    <citation type="submission" date="2025-08" db="UniProtKB">
        <authorList>
            <consortium name="Ensembl"/>
        </authorList>
    </citation>
    <scope>IDENTIFICATION</scope>
</reference>
<comment type="subcellular location">
    <subcellularLocation>
        <location evidence="2">Cell membrane</location>
        <topology evidence="2">Lipid-anchor</topology>
        <topology evidence="2">GPI-anchor</topology>
    </subcellularLocation>
</comment>
<dbReference type="GeneTree" id="ENSGT01020000230364"/>
<evidence type="ECO:0000256" key="16">
    <source>
        <dbReference type="PIRSR" id="PIRSR038193-3"/>
    </source>
</evidence>
<dbReference type="GO" id="GO:0007342">
    <property type="term" value="P:fusion of sperm to egg plasma membrane involved in single fertilization"/>
    <property type="evidence" value="ECO:0007669"/>
    <property type="project" value="InterPro"/>
</dbReference>
<feature type="disulfide bond" evidence="16">
    <location>
        <begin position="60"/>
        <end position="352"/>
    </location>
</feature>
<organism evidence="18 19">
    <name type="scientific">Catagonus wagneri</name>
    <name type="common">Chacoan peccary</name>
    <dbReference type="NCBI Taxonomy" id="51154"/>
    <lineage>
        <taxon>Eukaryota</taxon>
        <taxon>Metazoa</taxon>
        <taxon>Chordata</taxon>
        <taxon>Craniata</taxon>
        <taxon>Vertebrata</taxon>
        <taxon>Euteleostomi</taxon>
        <taxon>Mammalia</taxon>
        <taxon>Eutheria</taxon>
        <taxon>Laurasiatheria</taxon>
        <taxon>Artiodactyla</taxon>
        <taxon>Suina</taxon>
        <taxon>Tayassuidae</taxon>
        <taxon>Catagonus</taxon>
    </lineage>
</organism>
<evidence type="ECO:0000256" key="15">
    <source>
        <dbReference type="PIRSR" id="PIRSR038193-2"/>
    </source>
</evidence>
<keyword evidence="12 13" id="KW-0326">Glycosidase</keyword>
<evidence type="ECO:0000256" key="17">
    <source>
        <dbReference type="RuleBase" id="RU610713"/>
    </source>
</evidence>
<evidence type="ECO:0000313" key="18">
    <source>
        <dbReference type="Ensembl" id="ENSCWAP00000004336.1"/>
    </source>
</evidence>
<feature type="active site" description="Proton donor" evidence="14">
    <location>
        <position position="148"/>
    </location>
</feature>
<keyword evidence="5" id="KW-0336">GPI-anchor</keyword>
<proteinExistence type="inferred from homology"/>
<dbReference type="PIRSF" id="PIRSF500773">
    <property type="entry name" value="Hyaluronidase_PH20_Hyal5"/>
    <property type="match status" value="1"/>
</dbReference>
<dbReference type="GO" id="GO:0005886">
    <property type="term" value="C:plasma membrane"/>
    <property type="evidence" value="ECO:0007669"/>
    <property type="project" value="UniProtKB-SubCell"/>
</dbReference>
<evidence type="ECO:0000256" key="10">
    <source>
        <dbReference type="ARBA" id="ARBA00023180"/>
    </source>
</evidence>
<dbReference type="Proteomes" id="UP000694540">
    <property type="component" value="Unplaced"/>
</dbReference>
<dbReference type="InterPro" id="IPR017853">
    <property type="entry name" value="GH"/>
</dbReference>
<feature type="glycosylation site" description="N-linked (GlcNAc...) asparagine" evidence="15">
    <location>
        <position position="369"/>
    </location>
</feature>
<dbReference type="EC" id="3.2.1.35" evidence="13 17"/>
<dbReference type="PANTHER" id="PTHR11769:SF20">
    <property type="entry name" value="HYALURONIDASE PH-20"/>
    <property type="match status" value="1"/>
</dbReference>
<dbReference type="FunFam" id="3.20.20.70:FF:000065">
    <property type="entry name" value="Hyaluronidase"/>
    <property type="match status" value="1"/>
</dbReference>
<protein>
    <recommendedName>
        <fullName evidence="13 17">Hyaluronidase</fullName>
        <ecNumber evidence="13 17">3.2.1.35</ecNumber>
    </recommendedName>
</protein>
<feature type="disulfide bond" evidence="16">
    <location>
        <begin position="382"/>
        <end position="436"/>
    </location>
</feature>